<feature type="transmembrane region" description="Helical" evidence="1">
    <location>
        <begin position="90"/>
        <end position="111"/>
    </location>
</feature>
<dbReference type="Pfam" id="PF10129">
    <property type="entry name" value="OpgC_C"/>
    <property type="match status" value="1"/>
</dbReference>
<name>A0ABS1RS39_RHOSU</name>
<keyword evidence="1" id="KW-0812">Transmembrane</keyword>
<proteinExistence type="predicted"/>
<evidence type="ECO:0000256" key="1">
    <source>
        <dbReference type="SAM" id="Phobius"/>
    </source>
</evidence>
<feature type="transmembrane region" description="Helical" evidence="1">
    <location>
        <begin position="55"/>
        <end position="78"/>
    </location>
</feature>
<dbReference type="RefSeq" id="WP_202248714.1">
    <property type="nucleotide sequence ID" value="NZ_JAESJJ010000008.1"/>
</dbReference>
<dbReference type="InterPro" id="IPR014550">
    <property type="entry name" value="UCP028704_OpgC"/>
</dbReference>
<feature type="transmembrane region" description="Helical" evidence="1">
    <location>
        <begin position="12"/>
        <end position="34"/>
    </location>
</feature>
<keyword evidence="1" id="KW-0472">Membrane</keyword>
<evidence type="ECO:0000313" key="3">
    <source>
        <dbReference type="Proteomes" id="UP000604473"/>
    </source>
</evidence>
<organism evidence="2 3">
    <name type="scientific">Rhodovulum sulfidophilum</name>
    <name type="common">Rhodobacter sulfidophilus</name>
    <dbReference type="NCBI Taxonomy" id="35806"/>
    <lineage>
        <taxon>Bacteria</taxon>
        <taxon>Pseudomonadati</taxon>
        <taxon>Pseudomonadota</taxon>
        <taxon>Alphaproteobacteria</taxon>
        <taxon>Rhodobacterales</taxon>
        <taxon>Paracoccaceae</taxon>
        <taxon>Rhodovulum</taxon>
    </lineage>
</organism>
<evidence type="ECO:0000313" key="2">
    <source>
        <dbReference type="EMBL" id="MBL3608882.1"/>
    </source>
</evidence>
<keyword evidence="3" id="KW-1185">Reference proteome</keyword>
<reference evidence="2 3" key="1">
    <citation type="submission" date="2021-01" db="EMBL/GenBank/DDBJ databases">
        <title>Draft genomes of Rhodovulum sulfidophilum.</title>
        <authorList>
            <person name="Guzman M.S."/>
        </authorList>
    </citation>
    <scope>NUCLEOTIDE SEQUENCE [LARGE SCALE GENOMIC DNA]</scope>
    <source>
        <strain evidence="2 3">AB35</strain>
    </source>
</reference>
<accession>A0ABS1RS39</accession>
<comment type="caution">
    <text evidence="2">The sequence shown here is derived from an EMBL/GenBank/DDBJ whole genome shotgun (WGS) entry which is preliminary data.</text>
</comment>
<protein>
    <submittedName>
        <fullName evidence="2">OpgC domain-containing protein</fullName>
    </submittedName>
</protein>
<dbReference type="EMBL" id="JAESJJ010000008">
    <property type="protein sequence ID" value="MBL3608882.1"/>
    <property type="molecule type" value="Genomic_DNA"/>
</dbReference>
<dbReference type="Proteomes" id="UP000604473">
    <property type="component" value="Unassembled WGS sequence"/>
</dbReference>
<sequence length="127" mass="14202">MGPPDEGRPGHLSALRLINFIVDLYIITWLLAAGTGDRNPAVRAAARGLRWLASFRPLVFLGQHSLQVFSFHVFLVYAAMFADISEAPRLLRGIVMLASPVCFLLPAYLHARYRDRSQRLRLSGTNP</sequence>
<gene>
    <name evidence="2" type="primary">opgC</name>
    <name evidence="2" type="ORF">JMM60_08730</name>
</gene>
<keyword evidence="1" id="KW-1133">Transmembrane helix</keyword>